<evidence type="ECO:0000313" key="11">
    <source>
        <dbReference type="Proteomes" id="UP000298488"/>
    </source>
</evidence>
<dbReference type="InterPro" id="IPR017871">
    <property type="entry name" value="ABC_transporter-like_CS"/>
</dbReference>
<keyword evidence="6 10" id="KW-0067">ATP-binding</keyword>
<keyword evidence="5" id="KW-0547">Nucleotide-binding</keyword>
<comment type="subcellular location">
    <subcellularLocation>
        <location evidence="1">Cell inner membrane</location>
        <topology evidence="1">Multi-pass membrane protein</topology>
    </subcellularLocation>
</comment>
<dbReference type="OrthoDB" id="4814201at2"/>
<comment type="similarity">
    <text evidence="9">Belongs to the ABC transporter superfamily. Macrolide exporter (TC 3.A.1.122) family.</text>
</comment>
<dbReference type="Gene3D" id="3.40.50.300">
    <property type="entry name" value="P-loop containing nucleotide triphosphate hydrolases"/>
    <property type="match status" value="1"/>
</dbReference>
<dbReference type="PROSITE" id="PS50893">
    <property type="entry name" value="ABC_TRANSPORTER_2"/>
    <property type="match status" value="1"/>
</dbReference>
<dbReference type="Pfam" id="PF00005">
    <property type="entry name" value="ABC_tran"/>
    <property type="match status" value="1"/>
</dbReference>
<dbReference type="PROSITE" id="PS00211">
    <property type="entry name" value="ABC_TRANSPORTER_1"/>
    <property type="match status" value="1"/>
</dbReference>
<name>A0A4R8VBA5_9MICO</name>
<evidence type="ECO:0000256" key="8">
    <source>
        <dbReference type="ARBA" id="ARBA00023136"/>
    </source>
</evidence>
<keyword evidence="8" id="KW-0472">Membrane</keyword>
<evidence type="ECO:0000256" key="2">
    <source>
        <dbReference type="ARBA" id="ARBA00022448"/>
    </source>
</evidence>
<dbReference type="InterPro" id="IPR003838">
    <property type="entry name" value="ABC3_permease_C"/>
</dbReference>
<evidence type="ECO:0000256" key="4">
    <source>
        <dbReference type="ARBA" id="ARBA00022692"/>
    </source>
</evidence>
<dbReference type="InterPro" id="IPR003593">
    <property type="entry name" value="AAA+_ATPase"/>
</dbReference>
<evidence type="ECO:0000256" key="1">
    <source>
        <dbReference type="ARBA" id="ARBA00004429"/>
    </source>
</evidence>
<evidence type="ECO:0000313" key="10">
    <source>
        <dbReference type="EMBL" id="TFB79895.1"/>
    </source>
</evidence>
<keyword evidence="11" id="KW-1185">Reference proteome</keyword>
<dbReference type="EMBL" id="SOFI01000003">
    <property type="protein sequence ID" value="TFB79895.1"/>
    <property type="molecule type" value="Genomic_DNA"/>
</dbReference>
<keyword evidence="4" id="KW-0812">Transmembrane</keyword>
<dbReference type="SUPFAM" id="SSF52540">
    <property type="entry name" value="P-loop containing nucleoside triphosphate hydrolases"/>
    <property type="match status" value="1"/>
</dbReference>
<evidence type="ECO:0000256" key="3">
    <source>
        <dbReference type="ARBA" id="ARBA00022475"/>
    </source>
</evidence>
<reference evidence="10 11" key="1">
    <citation type="submission" date="2019-03" db="EMBL/GenBank/DDBJ databases">
        <title>Genomics of glacier-inhabiting Cryobacterium strains.</title>
        <authorList>
            <person name="Liu Q."/>
            <person name="Xin Y.-H."/>
        </authorList>
    </citation>
    <scope>NUCLEOTIDE SEQUENCE [LARGE SCALE GENOMIC DNA]</scope>
    <source>
        <strain evidence="10 11">CGMCC 1.10440</strain>
    </source>
</reference>
<dbReference type="InterPro" id="IPR015854">
    <property type="entry name" value="ABC_transpr_LolD-like"/>
</dbReference>
<organism evidence="10 11">
    <name type="scientific">Terrimesophilobacter mesophilus</name>
    <dbReference type="NCBI Taxonomy" id="433647"/>
    <lineage>
        <taxon>Bacteria</taxon>
        <taxon>Bacillati</taxon>
        <taxon>Actinomycetota</taxon>
        <taxon>Actinomycetes</taxon>
        <taxon>Micrococcales</taxon>
        <taxon>Microbacteriaceae</taxon>
        <taxon>Terrimesophilobacter</taxon>
    </lineage>
</organism>
<keyword evidence="2" id="KW-0813">Transport</keyword>
<dbReference type="Pfam" id="PF02687">
    <property type="entry name" value="FtsX"/>
    <property type="match status" value="1"/>
</dbReference>
<dbReference type="InterPro" id="IPR017911">
    <property type="entry name" value="MacB-like_ATP-bd"/>
</dbReference>
<evidence type="ECO:0000256" key="9">
    <source>
        <dbReference type="ARBA" id="ARBA00038388"/>
    </source>
</evidence>
<evidence type="ECO:0000256" key="6">
    <source>
        <dbReference type="ARBA" id="ARBA00022840"/>
    </source>
</evidence>
<dbReference type="SMART" id="SM00382">
    <property type="entry name" value="AAA"/>
    <property type="match status" value="1"/>
</dbReference>
<keyword evidence="7" id="KW-1133">Transmembrane helix</keyword>
<comment type="caution">
    <text evidence="10">The sequence shown here is derived from an EMBL/GenBank/DDBJ whole genome shotgun (WGS) entry which is preliminary data.</text>
</comment>
<dbReference type="Proteomes" id="UP000298488">
    <property type="component" value="Unassembled WGS sequence"/>
</dbReference>
<protein>
    <submittedName>
        <fullName evidence="10">ATP-binding cassette domain-containing protein</fullName>
    </submittedName>
</protein>
<dbReference type="InterPro" id="IPR027417">
    <property type="entry name" value="P-loop_NTPase"/>
</dbReference>
<dbReference type="RefSeq" id="WP_104095763.1">
    <property type="nucleotide sequence ID" value="NZ_JACHBP010000001.1"/>
</dbReference>
<dbReference type="GO" id="GO:0016887">
    <property type="term" value="F:ATP hydrolysis activity"/>
    <property type="evidence" value="ECO:0007669"/>
    <property type="project" value="InterPro"/>
</dbReference>
<sequence length="642" mass="66640">MNPGPPLLSLHGVSRRYGDHHQWAAVRDVNLTISPGEFVAVIGRSGSGKSTLLNVIALLDSDWEGTYDIGGVNAKQLSGPDLDFLRAKTFGFVFQSSYANPYETTARNVALGLAIQGIPLREQGESVSRALDLVGLTGRSSSLARSLSGGERQRLAIARAIATNPSVIVADEPTGNLDSETGNQVMEVLSELNRSGTSLVVVTHDPEIAKYADRVMRMNDGVLSETRTSPRRKTRDSTTLRSVTSVNAQAGRSARLRRAVERVFRAINNVTSRPLRSVALIAAFALAFAGLVGAAGIGSTASQQIADRLTAAARDEVRVNVPSGTTTDQRIAWMTRIRALDHVESVGEIATLDAGTARTARFALLPSLNDSPFPGSTLAADPDLFNVLRVQTTPSDAARLFAASGGQRVAVVGHSVVESLGLAQDGLGAEVWVNGEPYSIVGTITASPRQPNLLTSVVVPMHLFSSTSSQLVVRTSAGYSGPLAKAIPLALSPTAPGSISVETASELHNLRIGVQTDLNGLLGSLAAALLALAVLSGASAMYLSVQSRTQELALSRALGLGQAGVAAVFLWEGVVIGLAGALAGISGGLAISVSVAAAHGWTALAPWATIALSPLAGAICGAVAAFLPAMRAAKIDPSEAIR</sequence>
<gene>
    <name evidence="10" type="ORF">E3N84_07460</name>
</gene>
<dbReference type="CDD" id="cd03255">
    <property type="entry name" value="ABC_MJ0796_LolCDE_FtsE"/>
    <property type="match status" value="1"/>
</dbReference>
<accession>A0A4R8VBA5</accession>
<dbReference type="GO" id="GO:0022857">
    <property type="term" value="F:transmembrane transporter activity"/>
    <property type="evidence" value="ECO:0007669"/>
    <property type="project" value="TreeGrafter"/>
</dbReference>
<evidence type="ECO:0000256" key="7">
    <source>
        <dbReference type="ARBA" id="ARBA00022989"/>
    </source>
</evidence>
<dbReference type="GO" id="GO:0005524">
    <property type="term" value="F:ATP binding"/>
    <property type="evidence" value="ECO:0007669"/>
    <property type="project" value="UniProtKB-KW"/>
</dbReference>
<dbReference type="PANTHER" id="PTHR24220:SF86">
    <property type="entry name" value="ABC TRANSPORTER ABCH.1"/>
    <property type="match status" value="1"/>
</dbReference>
<evidence type="ECO:0000256" key="5">
    <source>
        <dbReference type="ARBA" id="ARBA00022741"/>
    </source>
</evidence>
<dbReference type="GO" id="GO:0005886">
    <property type="term" value="C:plasma membrane"/>
    <property type="evidence" value="ECO:0007669"/>
    <property type="project" value="UniProtKB-SubCell"/>
</dbReference>
<dbReference type="AlphaFoldDB" id="A0A4R8VBA5"/>
<keyword evidence="3" id="KW-1003">Cell membrane</keyword>
<dbReference type="PANTHER" id="PTHR24220">
    <property type="entry name" value="IMPORT ATP-BINDING PROTEIN"/>
    <property type="match status" value="1"/>
</dbReference>
<dbReference type="InterPro" id="IPR003439">
    <property type="entry name" value="ABC_transporter-like_ATP-bd"/>
</dbReference>
<proteinExistence type="inferred from homology"/>